<protein>
    <submittedName>
        <fullName evidence="3">Phage major capsid protein</fullName>
    </submittedName>
</protein>
<dbReference type="Gene3D" id="3.30.2400.10">
    <property type="entry name" value="Major capsid protein gp5"/>
    <property type="match status" value="1"/>
</dbReference>
<dbReference type="NCBIfam" id="TIGR01554">
    <property type="entry name" value="major_cap_HK97"/>
    <property type="match status" value="1"/>
</dbReference>
<sequence length="307" mass="33272">MAIDNNKFASTGDFKGFLEPKLAAPIFEEMQRKSIVQPLAKKVEMGPTGVDIPFWDGDVTASWVKEAGKKPLTKGGFSKFSMAPEKIATIFVMSAEVVRANPQNYISTMREKVAEAFAIAFDEAALHGTNSPFDKNVDQTKKTVSLFDKSGKANVYAATNGALELLVKDGKKFTGGLLDTVTEPVINDSLDANGRPLFIESTYTDTNSLTRQGRILSRPVTIADNLKKDSIVGYYGDFSKLLWGQVGGISYDVSDQATLDLSAAQDGSGLTSLWQNNLVAVRCEAEFAIHVHDPEAFVKVTDTKVAA</sequence>
<evidence type="ECO:0000313" key="3">
    <source>
        <dbReference type="EMBL" id="WOT03378.1"/>
    </source>
</evidence>
<feature type="domain" description="Phage capsid-like C-terminal" evidence="2">
    <location>
        <begin position="18"/>
        <end position="301"/>
    </location>
</feature>
<evidence type="ECO:0000256" key="1">
    <source>
        <dbReference type="ARBA" id="ARBA00004328"/>
    </source>
</evidence>
<dbReference type="SUPFAM" id="SSF56563">
    <property type="entry name" value="Major capsid protein gp5"/>
    <property type="match status" value="1"/>
</dbReference>
<accession>A0AAF1BT21</accession>
<dbReference type="InterPro" id="IPR024455">
    <property type="entry name" value="Phage_capsid"/>
</dbReference>
<comment type="subcellular location">
    <subcellularLocation>
        <location evidence="1">Virion</location>
    </subcellularLocation>
</comment>
<dbReference type="InterPro" id="IPR054612">
    <property type="entry name" value="Phage_capsid-like_C"/>
</dbReference>
<dbReference type="Proteomes" id="UP000234560">
    <property type="component" value="Chromosome"/>
</dbReference>
<gene>
    <name evidence="3" type="ORF">CYJ47_06390</name>
</gene>
<dbReference type="KEGG" id="cpyr:CYJ47_06390"/>
<dbReference type="Gene3D" id="3.30.2320.10">
    <property type="entry name" value="hypothetical protein PF0899 domain"/>
    <property type="match status" value="1"/>
</dbReference>
<evidence type="ECO:0000259" key="2">
    <source>
        <dbReference type="Pfam" id="PF05065"/>
    </source>
</evidence>
<evidence type="ECO:0000313" key="4">
    <source>
        <dbReference type="Proteomes" id="UP000234560"/>
    </source>
</evidence>
<dbReference type="EMBL" id="CP136958">
    <property type="protein sequence ID" value="WOT03378.1"/>
    <property type="molecule type" value="Genomic_DNA"/>
</dbReference>
<dbReference type="RefSeq" id="WP_101678985.1">
    <property type="nucleotide sequence ID" value="NZ_CP136958.1"/>
</dbReference>
<name>A0AAF1BT21_9CORY</name>
<reference evidence="3" key="1">
    <citation type="submission" date="2017-12" db="EMBL/GenBank/DDBJ databases">
        <authorList>
            <person name="Thomas-White K."/>
            <person name="Wolfe A.J."/>
        </authorList>
    </citation>
    <scope>NUCLEOTIDE SEQUENCE</scope>
    <source>
        <strain evidence="3">UMB0763</strain>
    </source>
</reference>
<dbReference type="Pfam" id="PF05065">
    <property type="entry name" value="Phage_capsid"/>
    <property type="match status" value="1"/>
</dbReference>
<organism evidence="3 4">
    <name type="scientific">Corynebacterium pyruviciproducens</name>
    <dbReference type="NCBI Taxonomy" id="598660"/>
    <lineage>
        <taxon>Bacteria</taxon>
        <taxon>Bacillati</taxon>
        <taxon>Actinomycetota</taxon>
        <taxon>Actinomycetes</taxon>
        <taxon>Mycobacteriales</taxon>
        <taxon>Corynebacteriaceae</taxon>
        <taxon>Corynebacterium</taxon>
    </lineage>
</organism>
<dbReference type="AlphaFoldDB" id="A0AAF1BT21"/>
<proteinExistence type="predicted"/>
<reference evidence="3" key="2">
    <citation type="submission" date="2023-10" db="EMBL/GenBank/DDBJ databases">
        <authorList>
            <person name="Choi B."/>
        </authorList>
    </citation>
    <scope>NUCLEOTIDE SEQUENCE</scope>
    <source>
        <strain evidence="3">UMB0763</strain>
    </source>
</reference>